<evidence type="ECO:0000256" key="3">
    <source>
        <dbReference type="ARBA" id="ARBA00022452"/>
    </source>
</evidence>
<comment type="similarity">
    <text evidence="7">Belongs to the TonB-dependent receptor family.</text>
</comment>
<dbReference type="SUPFAM" id="SSF49464">
    <property type="entry name" value="Carboxypeptidase regulatory domain-like"/>
    <property type="match status" value="1"/>
</dbReference>
<keyword evidence="3 7" id="KW-1134">Transmembrane beta strand</keyword>
<dbReference type="InterPro" id="IPR039426">
    <property type="entry name" value="TonB-dep_rcpt-like"/>
</dbReference>
<dbReference type="Gene3D" id="2.170.130.10">
    <property type="entry name" value="TonB-dependent receptor, plug domain"/>
    <property type="match status" value="1"/>
</dbReference>
<dbReference type="NCBIfam" id="TIGR04057">
    <property type="entry name" value="SusC_RagA_signa"/>
    <property type="match status" value="1"/>
</dbReference>
<dbReference type="InterPro" id="IPR023996">
    <property type="entry name" value="TonB-dep_OMP_SusC/RagA"/>
</dbReference>
<feature type="transmembrane region" description="Helical" evidence="8">
    <location>
        <begin position="12"/>
        <end position="32"/>
    </location>
</feature>
<evidence type="ECO:0000256" key="5">
    <source>
        <dbReference type="ARBA" id="ARBA00023136"/>
    </source>
</evidence>
<name>A0ABW9RTY2_9BACT</name>
<evidence type="ECO:0000256" key="6">
    <source>
        <dbReference type="ARBA" id="ARBA00023237"/>
    </source>
</evidence>
<protein>
    <submittedName>
        <fullName evidence="10">SusC/RagA family TonB-linked outer membrane protein</fullName>
    </submittedName>
</protein>
<dbReference type="Pfam" id="PF07715">
    <property type="entry name" value="Plug"/>
    <property type="match status" value="1"/>
</dbReference>
<dbReference type="InterPro" id="IPR008969">
    <property type="entry name" value="CarboxyPept-like_regulatory"/>
</dbReference>
<keyword evidence="11" id="KW-1185">Reference proteome</keyword>
<dbReference type="InterPro" id="IPR012910">
    <property type="entry name" value="Plug_dom"/>
</dbReference>
<comment type="caution">
    <text evidence="10">The sequence shown here is derived from an EMBL/GenBank/DDBJ whole genome shotgun (WGS) entry which is preliminary data.</text>
</comment>
<sequence length="1115" mass="124295">MKKLYHSIILKALYSIIIQLCCATVMFAATTVNSQGLAEIEMDIQSREYTLRQAFDLIEERTDLKFFYVEGEIDVDQRVEVSTGYQNLKQILQKISNDKRLEFRRINDIIVVKQVTQKGPQVSESFYPVEISVSGKVTDSETGEPLVGVTVVVPGTSHGTITDADGHFQLELPDDSKSLIFSFVGFERLEVPLQGQTYFSIAMTPDIQSLQEIVVTALNIERNKEDIGYALQDVKGDEVAITKQQNVSNALAGRIAGVFVTQGGGELGDENTRIVIRGENVLSGSNQPLFVIDGIPGDMNSVAPNDIESISVLKGPSGAALYGSRATNGVVLITTKRGDGKGSGFNVEFSSNLTFQRPSVTPDYQTAFGQGIGGNYNAETNQSWGAAFNSGTDTAQLWNENAEWKAHPDNFKNFYETGIIATHNLALIGGSENQNYRLSYTNIRQKGMVPNTDFKQDRLDLVHDWFFNEKLSAKSNIKLINQRSDNNRGYDPSGIPLNVDIEDLKTYRYTGGAQRIYRVGMDNPYFVLHEDAYEMNRIRVVGNLQLSYDITDNLSFFVRGGINGLRNKTAQKLASGHLNNLEQYGGYQQTNDFSYERNADFLLTYQKAYDDFSFRISAGGNSMLQHSESFYGENNQLLVPGVYAIQNYRNGQYATTRNDVDKGINSLYGFAYLSYQDKFFLDLTARNDWSSTLPEEENSYFYPSVAASAILSEVFDLPQPLSFLKLRANFAQVGNDAEAFLLQDEVNFTRGDGIISQIAEGSTKREFGLKPELTTGFEVGTNIQFFNNRLGLDLTYYNSNTRNQIWPVAVSSITGYNFVVRNAGEIENNGIELILNATPVKAGDFVWNTTVNFARDRAYVRELDPENPELIFTSALTNHLFVIDQVDQRRGNIYSKTARRFEYDADIHDPSLAAYNGELYFDSNKDLPRSDELTVIGNYNPDWIGSLHNSFSYKGITLGVLFTTQQGNDFYAGVEKNLVGLGLDETTGGNRDAVLPSGIWDSPEGPMPFEAGEEITAEVFYGDYMTDGEINDIWVKDGSFVKLKELSISYRLPETIISKTPFSSVELSLFGRNLMVWSDVKHVDPEALTLGRPGISTTGGVAVPKTWGYNLLLKF</sequence>
<dbReference type="RefSeq" id="WP_155173458.1">
    <property type="nucleotide sequence ID" value="NZ_BAAAFL010000016.1"/>
</dbReference>
<accession>A0ABW9RTY2</accession>
<comment type="subcellular location">
    <subcellularLocation>
        <location evidence="1 7">Cell outer membrane</location>
        <topology evidence="1 7">Multi-pass membrane protein</topology>
    </subcellularLocation>
</comment>
<dbReference type="InterPro" id="IPR023997">
    <property type="entry name" value="TonB-dep_OMP_SusC/RagA_CS"/>
</dbReference>
<keyword evidence="6 7" id="KW-0998">Cell outer membrane</keyword>
<dbReference type="EMBL" id="SMLW01000581">
    <property type="protein sequence ID" value="MTI26445.1"/>
    <property type="molecule type" value="Genomic_DNA"/>
</dbReference>
<evidence type="ECO:0000256" key="7">
    <source>
        <dbReference type="PROSITE-ProRule" id="PRU01360"/>
    </source>
</evidence>
<dbReference type="SUPFAM" id="SSF56935">
    <property type="entry name" value="Porins"/>
    <property type="match status" value="1"/>
</dbReference>
<dbReference type="Pfam" id="PF13715">
    <property type="entry name" value="CarbopepD_reg_2"/>
    <property type="match status" value="1"/>
</dbReference>
<dbReference type="InterPro" id="IPR037066">
    <property type="entry name" value="Plug_dom_sf"/>
</dbReference>
<evidence type="ECO:0000256" key="1">
    <source>
        <dbReference type="ARBA" id="ARBA00004571"/>
    </source>
</evidence>
<dbReference type="InterPro" id="IPR036942">
    <property type="entry name" value="Beta-barrel_TonB_sf"/>
</dbReference>
<reference evidence="10 11" key="1">
    <citation type="submission" date="2019-02" db="EMBL/GenBank/DDBJ databases">
        <authorList>
            <person name="Goldberg S.R."/>
            <person name="Haltli B.A."/>
            <person name="Correa H."/>
            <person name="Russell K.G."/>
        </authorList>
    </citation>
    <scope>NUCLEOTIDE SEQUENCE [LARGE SCALE GENOMIC DNA]</scope>
    <source>
        <strain evidence="10 11">JCM 16186</strain>
    </source>
</reference>
<keyword evidence="8" id="KW-1133">Transmembrane helix</keyword>
<keyword evidence="5 7" id="KW-0472">Membrane</keyword>
<evidence type="ECO:0000313" key="11">
    <source>
        <dbReference type="Proteomes" id="UP000798808"/>
    </source>
</evidence>
<evidence type="ECO:0000256" key="8">
    <source>
        <dbReference type="SAM" id="Phobius"/>
    </source>
</evidence>
<keyword evidence="4 7" id="KW-0812">Transmembrane</keyword>
<proteinExistence type="inferred from homology"/>
<dbReference type="Gene3D" id="2.40.170.20">
    <property type="entry name" value="TonB-dependent receptor, beta-barrel domain"/>
    <property type="match status" value="1"/>
</dbReference>
<dbReference type="Proteomes" id="UP000798808">
    <property type="component" value="Unassembled WGS sequence"/>
</dbReference>
<dbReference type="NCBIfam" id="TIGR04056">
    <property type="entry name" value="OMP_RagA_SusC"/>
    <property type="match status" value="1"/>
</dbReference>
<dbReference type="PROSITE" id="PS52016">
    <property type="entry name" value="TONB_DEPENDENT_REC_3"/>
    <property type="match status" value="1"/>
</dbReference>
<keyword evidence="2 7" id="KW-0813">Transport</keyword>
<evidence type="ECO:0000256" key="2">
    <source>
        <dbReference type="ARBA" id="ARBA00022448"/>
    </source>
</evidence>
<evidence type="ECO:0000313" key="10">
    <source>
        <dbReference type="EMBL" id="MTI26445.1"/>
    </source>
</evidence>
<evidence type="ECO:0000256" key="4">
    <source>
        <dbReference type="ARBA" id="ARBA00022692"/>
    </source>
</evidence>
<evidence type="ECO:0000259" key="9">
    <source>
        <dbReference type="Pfam" id="PF07715"/>
    </source>
</evidence>
<feature type="domain" description="TonB-dependent receptor plug" evidence="9">
    <location>
        <begin position="224"/>
        <end position="330"/>
    </location>
</feature>
<organism evidence="10 11">
    <name type="scientific">Fulvivirga kasyanovii</name>
    <dbReference type="NCBI Taxonomy" id="396812"/>
    <lineage>
        <taxon>Bacteria</taxon>
        <taxon>Pseudomonadati</taxon>
        <taxon>Bacteroidota</taxon>
        <taxon>Cytophagia</taxon>
        <taxon>Cytophagales</taxon>
        <taxon>Fulvivirgaceae</taxon>
        <taxon>Fulvivirga</taxon>
    </lineage>
</organism>
<gene>
    <name evidence="10" type="ORF">E1163_15915</name>
</gene>
<dbReference type="Gene3D" id="2.60.40.1120">
    <property type="entry name" value="Carboxypeptidase-like, regulatory domain"/>
    <property type="match status" value="1"/>
</dbReference>